<name>A0A2N0B2G5_9LEPT</name>
<evidence type="ECO:0000313" key="1">
    <source>
        <dbReference type="EMBL" id="PJZ90739.1"/>
    </source>
</evidence>
<gene>
    <name evidence="1" type="ORF">CH379_22625</name>
</gene>
<dbReference type="InterPro" id="IPR011458">
    <property type="entry name" value="DUF1564"/>
</dbReference>
<reference evidence="1" key="1">
    <citation type="submission" date="2017-07" db="EMBL/GenBank/DDBJ databases">
        <title>Leptospira spp. isolated from tropical soils.</title>
        <authorList>
            <person name="Thibeaux R."/>
            <person name="Iraola G."/>
            <person name="Ferres I."/>
            <person name="Bierque E."/>
            <person name="Girault D."/>
            <person name="Soupe-Gilbert M.-E."/>
            <person name="Picardeau M."/>
            <person name="Goarant C."/>
        </authorList>
    </citation>
    <scope>NUCLEOTIDE SEQUENCE [LARGE SCALE GENOMIC DNA]</scope>
    <source>
        <strain evidence="1">ATI7-C-A5</strain>
    </source>
</reference>
<protein>
    <recommendedName>
        <fullName evidence="2">DUF1564 domain-containing protein</fullName>
    </recommendedName>
</protein>
<organism evidence="1">
    <name type="scientific">Leptospira ellisii</name>
    <dbReference type="NCBI Taxonomy" id="2023197"/>
    <lineage>
        <taxon>Bacteria</taxon>
        <taxon>Pseudomonadati</taxon>
        <taxon>Spirochaetota</taxon>
        <taxon>Spirochaetia</taxon>
        <taxon>Leptospirales</taxon>
        <taxon>Leptospiraceae</taxon>
        <taxon>Leptospira</taxon>
    </lineage>
</organism>
<dbReference type="AlphaFoldDB" id="A0A2N0B2G5"/>
<evidence type="ECO:0008006" key="2">
    <source>
        <dbReference type="Google" id="ProtNLM"/>
    </source>
</evidence>
<comment type="caution">
    <text evidence="1">The sequence shown here is derived from an EMBL/GenBank/DDBJ whole genome shotgun (WGS) entry which is preliminary data.</text>
</comment>
<proteinExistence type="predicted"/>
<dbReference type="EMBL" id="NPEF01000586">
    <property type="protein sequence ID" value="PJZ90739.1"/>
    <property type="molecule type" value="Genomic_DNA"/>
</dbReference>
<accession>A0A2N0BEH9</accession>
<accession>A0A2N0B2G5</accession>
<sequence>MDSKLREDKSEVVTLLVPKQTLFRYREDRRKRLPKLIPELLRTYGKYLTSVKRLGKKAGKTLYQPSVGRENMVRINVRLNTGSWALLGVLAQAHGVSRCFLFNYLLWLEEVGVGDSIVDTMNEGGPTFHRIYSYILHLDLSHNRIARILNCEPEHSFYVYNYPNRYDS</sequence>
<dbReference type="Pfam" id="PF07600">
    <property type="entry name" value="DUF1564"/>
    <property type="match status" value="1"/>
</dbReference>